<dbReference type="RefSeq" id="XP_006814971.1">
    <property type="nucleotide sequence ID" value="XM_006814908.1"/>
</dbReference>
<dbReference type="Pfam" id="PF00266">
    <property type="entry name" value="Aminotran_5"/>
    <property type="match status" value="1"/>
</dbReference>
<gene>
    <name evidence="5" type="primary">LOC100377968</name>
</gene>
<dbReference type="InterPro" id="IPR015422">
    <property type="entry name" value="PyrdxlP-dep_Trfase_small"/>
</dbReference>
<dbReference type="SUPFAM" id="SSF52402">
    <property type="entry name" value="Adenine nucleotide alpha hydrolases-like"/>
    <property type="match status" value="1"/>
</dbReference>
<dbReference type="Gene3D" id="3.40.640.10">
    <property type="entry name" value="Type I PLP-dependent aspartate aminotransferase-like (Major domain)"/>
    <property type="match status" value="1"/>
</dbReference>
<feature type="compositionally biased region" description="Basic and acidic residues" evidence="1">
    <location>
        <begin position="829"/>
        <end position="845"/>
    </location>
</feature>
<dbReference type="InterPro" id="IPR015421">
    <property type="entry name" value="PyrdxlP-dep_Trfase_major"/>
</dbReference>
<dbReference type="PANTHER" id="PTHR43686">
    <property type="entry name" value="SULFURTRANSFERASE-RELATED"/>
    <property type="match status" value="1"/>
</dbReference>
<accession>A0ABM0M4N0</accession>
<evidence type="ECO:0000259" key="3">
    <source>
        <dbReference type="Pfam" id="PF01171"/>
    </source>
</evidence>
<feature type="compositionally biased region" description="Basic and acidic residues" evidence="1">
    <location>
        <begin position="35"/>
        <end position="47"/>
    </location>
</feature>
<evidence type="ECO:0000256" key="1">
    <source>
        <dbReference type="SAM" id="MobiDB-lite"/>
    </source>
</evidence>
<feature type="region of interest" description="Disordered" evidence="1">
    <location>
        <begin position="631"/>
        <end position="651"/>
    </location>
</feature>
<dbReference type="PANTHER" id="PTHR43686:SF1">
    <property type="entry name" value="AMINOTRAN_5 DOMAIN-CONTAINING PROTEIN"/>
    <property type="match status" value="1"/>
</dbReference>
<dbReference type="Gene3D" id="3.40.50.620">
    <property type="entry name" value="HUPs"/>
    <property type="match status" value="1"/>
</dbReference>
<evidence type="ECO:0000313" key="4">
    <source>
        <dbReference type="Proteomes" id="UP000694865"/>
    </source>
</evidence>
<dbReference type="InterPro" id="IPR014729">
    <property type="entry name" value="Rossmann-like_a/b/a_fold"/>
</dbReference>
<dbReference type="SUPFAM" id="SSF53383">
    <property type="entry name" value="PLP-dependent transferases"/>
    <property type="match status" value="1"/>
</dbReference>
<sequence>MAASVTESPGEDLEDFSPRSRQHGDRKFYNIPEQLDEHSAHDRKSNKKRDDVKFFQYIDESVIGRETTFSGPYGRRKVIYCDYIASGRSLKFIEDYINSQVLPVYGNTHTTTTVTSLQTTLYRHEARDIVRNAVNASEHDAVIFVGSGCTAAIHKLINALDLQQPPVVFIGPYEHHSNILPWRELGAEVIRISETSNGIVDMKCLEENLKKWNDSSRQLIGCFAAASNITGILSDTIAITICLHKYGALAFWDYATAGPYVNIDMNPVAISCDQSLVYKDAIFLSPHKFVGGVQTPGILIAKKNLFKNSVPSGGGGGAVFFVTRETHRYLQQVEMREEGGTPDIVGSIRAGLVFQLKEAVGADVIMKRESILCRKALDSWKTASNLIILGNVDVPRLPVFSFLIRHPTTGQYLHHNFICAILNDVFGVQARGGCACAGPYAQDLLGIDEDLSLKIEALLLENSRLDRIHLRRYHEYSEREILRPGFARLNLPYFMSDECVDFIIKAVAMVAEHGWKLLPQYMFNPETGEWKNRGHQVFQDRRWLGHITYSEGRMQYSDSMQFKEKGRLPNSCEECLIFANDIFVKAIKVKVQLPDQCLLFDQEATKLRWFMLPSEALAILKIKDSCFDEKHVPFHPPSQQQQQTQSPETDMNIHDQDEFSRRRNCDIVYANTDIFAASVEDGFTAFGDRHKPGDVKGRITSQGLTNIRDNQIDSQASISNILDHLPVPANLISADTETDGLTTSSSSSYEPQLSERANRIDNKHDEVVNDGKTGNTQSMINADISTLQEEEIALSLPSSELITCTLPDKTTVVKQEQKMSVAIQHPCKTETKKAEGKKSKIDPSKPRFHAPPKNLFKPAVQALEEYNMIENGDKVLVCLSGGKDSLSLLHTLRQYQFYASKKGIDYSLGAVTVDPQTPSFDPSPLKDYLKALNVPYFYEEQGIIEQAKQLAVCESICSFCSRMKRGRIYACARREGYNVLAMGQHLDDLTESFLMSAFHNGLLRTMKANYSVKEGDLRVIRPLVYVRETDTRSFAEQVKLPVIAENCPACFEAPKERHRTKQLLAAQELLFPDLYQSLLTAMKPLMSKNRTGMESGQNKLKTLGNSDSEV</sequence>
<protein>
    <submittedName>
        <fullName evidence="5">Uncharacterized protein LOC100377968</fullName>
    </submittedName>
</protein>
<dbReference type="InterPro" id="IPR011063">
    <property type="entry name" value="TilS/TtcA_N"/>
</dbReference>
<feature type="domain" description="Aminotransferase class V" evidence="2">
    <location>
        <begin position="79"/>
        <end position="442"/>
    </location>
</feature>
<organism evidence="4 5">
    <name type="scientific">Saccoglossus kowalevskii</name>
    <name type="common">Acorn worm</name>
    <dbReference type="NCBI Taxonomy" id="10224"/>
    <lineage>
        <taxon>Eukaryota</taxon>
        <taxon>Metazoa</taxon>
        <taxon>Hemichordata</taxon>
        <taxon>Enteropneusta</taxon>
        <taxon>Harrimaniidae</taxon>
        <taxon>Saccoglossus</taxon>
    </lineage>
</organism>
<feature type="region of interest" description="Disordered" evidence="1">
    <location>
        <begin position="1089"/>
        <end position="1110"/>
    </location>
</feature>
<feature type="compositionally biased region" description="Low complexity" evidence="1">
    <location>
        <begin position="637"/>
        <end position="647"/>
    </location>
</feature>
<feature type="compositionally biased region" description="Basic and acidic residues" evidence="1">
    <location>
        <begin position="16"/>
        <end position="28"/>
    </location>
</feature>
<feature type="region of interest" description="Disordered" evidence="1">
    <location>
        <begin position="829"/>
        <end position="853"/>
    </location>
</feature>
<evidence type="ECO:0000259" key="2">
    <source>
        <dbReference type="Pfam" id="PF00266"/>
    </source>
</evidence>
<dbReference type="CDD" id="cd24138">
    <property type="entry name" value="TtcA-like"/>
    <property type="match status" value="1"/>
</dbReference>
<reference evidence="5" key="1">
    <citation type="submission" date="2025-08" db="UniProtKB">
        <authorList>
            <consortium name="RefSeq"/>
        </authorList>
    </citation>
    <scope>IDENTIFICATION</scope>
    <source>
        <tissue evidence="5">Testes</tissue>
    </source>
</reference>
<proteinExistence type="predicted"/>
<dbReference type="InterPro" id="IPR000192">
    <property type="entry name" value="Aminotrans_V_dom"/>
</dbReference>
<feature type="region of interest" description="Disordered" evidence="1">
    <location>
        <begin position="1"/>
        <end position="47"/>
    </location>
</feature>
<dbReference type="GeneID" id="100377968"/>
<dbReference type="Proteomes" id="UP000694865">
    <property type="component" value="Unplaced"/>
</dbReference>
<name>A0ABM0M4N0_SACKO</name>
<evidence type="ECO:0000313" key="5">
    <source>
        <dbReference type="RefSeq" id="XP_006814971.1"/>
    </source>
</evidence>
<dbReference type="Gene3D" id="3.90.1150.10">
    <property type="entry name" value="Aspartate Aminotransferase, domain 1"/>
    <property type="match status" value="1"/>
</dbReference>
<dbReference type="InterPro" id="IPR015424">
    <property type="entry name" value="PyrdxlP-dep_Trfase"/>
</dbReference>
<dbReference type="Pfam" id="PF01171">
    <property type="entry name" value="ATP_bind_3"/>
    <property type="match status" value="1"/>
</dbReference>
<feature type="domain" description="tRNA(Ile)-lysidine/2-thiocytidine synthase N-terminal" evidence="3">
    <location>
        <begin position="874"/>
        <end position="1042"/>
    </location>
</feature>
<keyword evidence="4" id="KW-1185">Reference proteome</keyword>